<proteinExistence type="predicted"/>
<keyword evidence="3" id="KW-1185">Reference proteome</keyword>
<feature type="transmembrane region" description="Helical" evidence="1">
    <location>
        <begin position="48"/>
        <end position="70"/>
    </location>
</feature>
<reference evidence="3" key="1">
    <citation type="journal article" date="2019" name="Int. J. Syst. Evol. Microbiol.">
        <title>The Global Catalogue of Microorganisms (GCM) 10K type strain sequencing project: providing services to taxonomists for standard genome sequencing and annotation.</title>
        <authorList>
            <consortium name="The Broad Institute Genomics Platform"/>
            <consortium name="The Broad Institute Genome Sequencing Center for Infectious Disease"/>
            <person name="Wu L."/>
            <person name="Ma J."/>
        </authorList>
    </citation>
    <scope>NUCLEOTIDE SEQUENCE [LARGE SCALE GENOMIC DNA]</scope>
    <source>
        <strain evidence="3">JCM 18401</strain>
    </source>
</reference>
<keyword evidence="1" id="KW-0472">Membrane</keyword>
<dbReference type="EMBL" id="BAABJZ010000078">
    <property type="protein sequence ID" value="GAA4888962.1"/>
    <property type="molecule type" value="Genomic_DNA"/>
</dbReference>
<dbReference type="RefSeq" id="WP_345335521.1">
    <property type="nucleotide sequence ID" value="NZ_BAABJZ010000078.1"/>
</dbReference>
<sequence>MESRLLVVLMIMLVGNLYWWHRYRQAQANDNIDGREREEQLNQLQDHWVQFTCVAIIIIMLLAPLAYAVLKSGT</sequence>
<protein>
    <submittedName>
        <fullName evidence="2">Uncharacterized protein</fullName>
    </submittedName>
</protein>
<comment type="caution">
    <text evidence="2">The sequence shown here is derived from an EMBL/GenBank/DDBJ whole genome shotgun (WGS) entry which is preliminary data.</text>
</comment>
<dbReference type="Proteomes" id="UP001499988">
    <property type="component" value="Unassembled WGS sequence"/>
</dbReference>
<feature type="transmembrane region" description="Helical" evidence="1">
    <location>
        <begin position="5"/>
        <end position="21"/>
    </location>
</feature>
<evidence type="ECO:0000313" key="2">
    <source>
        <dbReference type="EMBL" id="GAA4888962.1"/>
    </source>
</evidence>
<organism evidence="2 3">
    <name type="scientific">Ferrimonas pelagia</name>
    <dbReference type="NCBI Taxonomy" id="1177826"/>
    <lineage>
        <taxon>Bacteria</taxon>
        <taxon>Pseudomonadati</taxon>
        <taxon>Pseudomonadota</taxon>
        <taxon>Gammaproteobacteria</taxon>
        <taxon>Alteromonadales</taxon>
        <taxon>Ferrimonadaceae</taxon>
        <taxon>Ferrimonas</taxon>
    </lineage>
</organism>
<evidence type="ECO:0000256" key="1">
    <source>
        <dbReference type="SAM" id="Phobius"/>
    </source>
</evidence>
<gene>
    <name evidence="2" type="ORF">GCM10023333_22830</name>
</gene>
<name>A0ABP9EWC3_9GAMM</name>
<keyword evidence="1" id="KW-0812">Transmembrane</keyword>
<keyword evidence="1" id="KW-1133">Transmembrane helix</keyword>
<evidence type="ECO:0000313" key="3">
    <source>
        <dbReference type="Proteomes" id="UP001499988"/>
    </source>
</evidence>
<accession>A0ABP9EWC3</accession>